<reference evidence="6" key="1">
    <citation type="submission" date="2018-05" db="EMBL/GenBank/DDBJ databases">
        <authorList>
            <person name="Lanie J.A."/>
            <person name="Ng W.-L."/>
            <person name="Kazmierczak K.M."/>
            <person name="Andrzejewski T.M."/>
            <person name="Davidsen T.M."/>
            <person name="Wayne K.J."/>
            <person name="Tettelin H."/>
            <person name="Glass J.I."/>
            <person name="Rusch D."/>
            <person name="Podicherti R."/>
            <person name="Tsui H.-C.T."/>
            <person name="Winkler M.E."/>
        </authorList>
    </citation>
    <scope>NUCLEOTIDE SEQUENCE</scope>
</reference>
<feature type="domain" description="PIN" evidence="5">
    <location>
        <begin position="6"/>
        <end position="119"/>
    </location>
</feature>
<evidence type="ECO:0000313" key="6">
    <source>
        <dbReference type="EMBL" id="SVB83760.1"/>
    </source>
</evidence>
<keyword evidence="2" id="KW-0540">Nuclease</keyword>
<evidence type="ECO:0000256" key="3">
    <source>
        <dbReference type="ARBA" id="ARBA00022723"/>
    </source>
</evidence>
<dbReference type="HAMAP" id="MF_00265">
    <property type="entry name" value="VapC_Nob1"/>
    <property type="match status" value="1"/>
</dbReference>
<evidence type="ECO:0000256" key="4">
    <source>
        <dbReference type="ARBA" id="ARBA00022801"/>
    </source>
</evidence>
<dbReference type="GO" id="GO:0004540">
    <property type="term" value="F:RNA nuclease activity"/>
    <property type="evidence" value="ECO:0007669"/>
    <property type="project" value="InterPro"/>
</dbReference>
<dbReference type="Gene3D" id="3.40.50.1010">
    <property type="entry name" value="5'-nuclease"/>
    <property type="match status" value="1"/>
</dbReference>
<proteinExistence type="inferred from homology"/>
<dbReference type="InterPro" id="IPR002716">
    <property type="entry name" value="PIN_dom"/>
</dbReference>
<keyword evidence="4" id="KW-0378">Hydrolase</keyword>
<dbReference type="AlphaFoldDB" id="A0A382H917"/>
<gene>
    <name evidence="6" type="ORF">METZ01_LOCUS236614</name>
</gene>
<name>A0A382H917_9ZZZZ</name>
<dbReference type="InterPro" id="IPR022907">
    <property type="entry name" value="VapC_family"/>
</dbReference>
<dbReference type="Pfam" id="PF01850">
    <property type="entry name" value="PIN"/>
    <property type="match status" value="1"/>
</dbReference>
<evidence type="ECO:0000256" key="1">
    <source>
        <dbReference type="ARBA" id="ARBA00022649"/>
    </source>
</evidence>
<evidence type="ECO:0000259" key="5">
    <source>
        <dbReference type="Pfam" id="PF01850"/>
    </source>
</evidence>
<dbReference type="GO" id="GO:0016787">
    <property type="term" value="F:hydrolase activity"/>
    <property type="evidence" value="ECO:0007669"/>
    <property type="project" value="UniProtKB-KW"/>
</dbReference>
<dbReference type="SUPFAM" id="SSF88723">
    <property type="entry name" value="PIN domain-like"/>
    <property type="match status" value="1"/>
</dbReference>
<keyword evidence="3" id="KW-0479">Metal-binding</keyword>
<evidence type="ECO:0000256" key="2">
    <source>
        <dbReference type="ARBA" id="ARBA00022722"/>
    </source>
</evidence>
<keyword evidence="1" id="KW-1277">Toxin-antitoxin system</keyword>
<protein>
    <recommendedName>
        <fullName evidence="5">PIN domain-containing protein</fullName>
    </recommendedName>
</protein>
<organism evidence="6">
    <name type="scientific">marine metagenome</name>
    <dbReference type="NCBI Taxonomy" id="408172"/>
    <lineage>
        <taxon>unclassified sequences</taxon>
        <taxon>metagenomes</taxon>
        <taxon>ecological metagenomes</taxon>
    </lineage>
</organism>
<accession>A0A382H917</accession>
<dbReference type="InterPro" id="IPR029060">
    <property type="entry name" value="PIN-like_dom_sf"/>
</dbReference>
<dbReference type="EMBL" id="UINC01059872">
    <property type="protein sequence ID" value="SVB83760.1"/>
    <property type="molecule type" value="Genomic_DNA"/>
</dbReference>
<dbReference type="GO" id="GO:0046872">
    <property type="term" value="F:metal ion binding"/>
    <property type="evidence" value="ECO:0007669"/>
    <property type="project" value="UniProtKB-KW"/>
</dbReference>
<sequence length="145" mass="14893">MPGRTFVDASVLVRLFDDDEPQRQAAARALVGAIDGPALVVSGPVLAEFADVVTSRLARPLPAVVARRALSELAELTVVPADASLVLAAADTADEVGLSLRDAQAVEAAVLGGCDLMATESVIHGTVVRGVRIADPTVDPVSDRS</sequence>